<evidence type="ECO:0000313" key="3">
    <source>
        <dbReference type="EMBL" id="PIC53878.1"/>
    </source>
</evidence>
<dbReference type="EMBL" id="PDUG01000001">
    <property type="protein sequence ID" value="PIC53878.1"/>
    <property type="molecule type" value="Genomic_DNA"/>
</dbReference>
<evidence type="ECO:0000313" key="4">
    <source>
        <dbReference type="Proteomes" id="UP000230233"/>
    </source>
</evidence>
<reference evidence="4" key="1">
    <citation type="submission" date="2017-10" db="EMBL/GenBank/DDBJ databases">
        <title>Rapid genome shrinkage in a self-fertile nematode reveals novel sperm competition proteins.</title>
        <authorList>
            <person name="Yin D."/>
            <person name="Schwarz E.M."/>
            <person name="Thomas C.G."/>
            <person name="Felde R.L."/>
            <person name="Korf I.F."/>
            <person name="Cutter A.D."/>
            <person name="Schartner C.M."/>
            <person name="Ralston E.J."/>
            <person name="Meyer B.J."/>
            <person name="Haag E.S."/>
        </authorList>
    </citation>
    <scope>NUCLEOTIDE SEQUENCE [LARGE SCALE GENOMIC DNA]</scope>
    <source>
        <strain evidence="4">JU1422</strain>
    </source>
</reference>
<proteinExistence type="predicted"/>
<evidence type="ECO:0000256" key="1">
    <source>
        <dbReference type="SAM" id="SignalP"/>
    </source>
</evidence>
<dbReference type="GO" id="GO:0045087">
    <property type="term" value="P:innate immune response"/>
    <property type="evidence" value="ECO:0007669"/>
    <property type="project" value="TreeGrafter"/>
</dbReference>
<keyword evidence="1" id="KW-0732">Signal</keyword>
<dbReference type="OrthoDB" id="5806460at2759"/>
<comment type="caution">
    <text evidence="3">The sequence shown here is derived from an EMBL/GenBank/DDBJ whole genome shotgun (WGS) entry which is preliminary data.</text>
</comment>
<name>A0A2G5VQ18_9PELO</name>
<feature type="domain" description="DUF7154" evidence="2">
    <location>
        <begin position="219"/>
        <end position="337"/>
    </location>
</feature>
<dbReference type="PANTHER" id="PTHR23062:SF3">
    <property type="entry name" value="ANF_RECEPTOR DOMAIN-CONTAINING PROTEIN-RELATED"/>
    <property type="match status" value="1"/>
</dbReference>
<feature type="signal peptide" evidence="1">
    <location>
        <begin position="1"/>
        <end position="18"/>
    </location>
</feature>
<protein>
    <recommendedName>
        <fullName evidence="2">DUF7154 domain-containing protein</fullName>
    </recommendedName>
</protein>
<accession>A0A2G5VQ18</accession>
<dbReference type="InterPro" id="IPR055578">
    <property type="entry name" value="DUF7154"/>
</dbReference>
<gene>
    <name evidence="3" type="primary">Cnig_chr_I.g3382</name>
    <name evidence="3" type="ORF">B9Z55_003382</name>
</gene>
<dbReference type="Pfam" id="PF23673">
    <property type="entry name" value="DUF7154"/>
    <property type="match status" value="1"/>
</dbReference>
<dbReference type="Proteomes" id="UP000230233">
    <property type="component" value="Chromosome I"/>
</dbReference>
<sequence length="353" mass="40614">MRALQLVLFLSFLSFFDACLVISGFQNDKCTPKDNTTYLLAYSNDIDSEYFSRLYKSSKVGYPVARKFVKLARVRFDVREPEEIEYYDNLNEFLSDTNYSLPDPRLSYNSTSEGSDVVSVLKNFLGKTKSPICGSKINVLMKRLPTEVDVESIVAKLRKFHVEVYFAISERPFGGNTLESLNEIAFKTNGLSTILTDEKLNMGVLHTQHYKEETLIYAANFNVSGKGTIELPPMTVPYDRRIFAFLMSFKDDRKILRNDPLIYDNYEFAAVSDALQSATITCTNTVTNTEFVYKYGVYEGYVNFRRTGGSLDKGIYTMKFEYEYANQDVERLFIRVSTLYNTPTVDYWVPYDN</sequence>
<feature type="chain" id="PRO_5013687290" description="DUF7154 domain-containing protein" evidence="1">
    <location>
        <begin position="19"/>
        <end position="353"/>
    </location>
</feature>
<keyword evidence="4" id="KW-1185">Reference proteome</keyword>
<dbReference type="AlphaFoldDB" id="A0A2G5VQ18"/>
<dbReference type="PANTHER" id="PTHR23062">
    <property type="entry name" value="HYPOTHETICAL PROTEIN C.ELEGANS"/>
    <property type="match status" value="1"/>
</dbReference>
<evidence type="ECO:0000259" key="2">
    <source>
        <dbReference type="Pfam" id="PF23673"/>
    </source>
</evidence>
<dbReference type="STRING" id="1611254.A0A2G5VQ18"/>
<organism evidence="3 4">
    <name type="scientific">Caenorhabditis nigoni</name>
    <dbReference type="NCBI Taxonomy" id="1611254"/>
    <lineage>
        <taxon>Eukaryota</taxon>
        <taxon>Metazoa</taxon>
        <taxon>Ecdysozoa</taxon>
        <taxon>Nematoda</taxon>
        <taxon>Chromadorea</taxon>
        <taxon>Rhabditida</taxon>
        <taxon>Rhabditina</taxon>
        <taxon>Rhabditomorpha</taxon>
        <taxon>Rhabditoidea</taxon>
        <taxon>Rhabditidae</taxon>
        <taxon>Peloderinae</taxon>
        <taxon>Caenorhabditis</taxon>
    </lineage>
</organism>